<name>A0ABU3ERL1_9ENTE</name>
<protein>
    <submittedName>
        <fullName evidence="2">Glycosyltransferase</fullName>
        <ecNumber evidence="2">2.4.-.-</ecNumber>
    </submittedName>
</protein>
<keyword evidence="2" id="KW-0328">Glycosyltransferase</keyword>
<dbReference type="Gene3D" id="3.40.50.2000">
    <property type="entry name" value="Glycogen Phosphorylase B"/>
    <property type="match status" value="2"/>
</dbReference>
<dbReference type="GO" id="GO:0016757">
    <property type="term" value="F:glycosyltransferase activity"/>
    <property type="evidence" value="ECO:0007669"/>
    <property type="project" value="UniProtKB-KW"/>
</dbReference>
<dbReference type="SUPFAM" id="SSF53756">
    <property type="entry name" value="UDP-Glycosyltransferase/glycogen phosphorylase"/>
    <property type="match status" value="1"/>
</dbReference>
<dbReference type="RefSeq" id="WP_311859487.1">
    <property type="nucleotide sequence ID" value="NZ_JARPYR010000010.1"/>
</dbReference>
<dbReference type="EC" id="2.4.-.-" evidence="2"/>
<keyword evidence="3" id="KW-1185">Reference proteome</keyword>
<dbReference type="Pfam" id="PF13439">
    <property type="entry name" value="Glyco_transf_4"/>
    <property type="match status" value="1"/>
</dbReference>
<organism evidence="2 3">
    <name type="scientific">Enterococcus dongliensis</name>
    <dbReference type="NCBI Taxonomy" id="2559925"/>
    <lineage>
        <taxon>Bacteria</taxon>
        <taxon>Bacillati</taxon>
        <taxon>Bacillota</taxon>
        <taxon>Bacilli</taxon>
        <taxon>Lactobacillales</taxon>
        <taxon>Enterococcaceae</taxon>
        <taxon>Enterococcus</taxon>
    </lineage>
</organism>
<feature type="domain" description="Glycosyltransferase subfamily 4-like N-terminal" evidence="1">
    <location>
        <begin position="18"/>
        <end position="188"/>
    </location>
</feature>
<dbReference type="EMBL" id="JARPYR010000010">
    <property type="protein sequence ID" value="MDT2596626.1"/>
    <property type="molecule type" value="Genomic_DNA"/>
</dbReference>
<evidence type="ECO:0000313" key="2">
    <source>
        <dbReference type="EMBL" id="MDT2596626.1"/>
    </source>
</evidence>
<gene>
    <name evidence="2" type="ORF">P7D39_06255</name>
</gene>
<accession>A0ABU3ERL1</accession>
<keyword evidence="2" id="KW-0808">Transferase</keyword>
<dbReference type="InterPro" id="IPR028098">
    <property type="entry name" value="Glyco_trans_4-like_N"/>
</dbReference>
<evidence type="ECO:0000259" key="1">
    <source>
        <dbReference type="Pfam" id="PF13439"/>
    </source>
</evidence>
<proteinExistence type="predicted"/>
<sequence>MEAKRLKLLFCQTQFKLGGQQKVLLTIAEELGKKHDVTIYYENHSFFDLSKFTLIRPNKIVQLLNLFLVLIKHFFTLNFNKKLIADDWHLRNLKKTLAKKEYDIVILLNPYILFVDEIRKLLKTKKVVCWTHNIFENYVNNCFKDEQKKLFSSMQSADQIVSLERYTAAKWSEYNPNVTIIHNPITIDNDNKRANLKSKKISFVGRIQIDMKGLDYLIQLAKLLDPDITIHIAGSGNSREERQFG</sequence>
<reference evidence="2 3" key="1">
    <citation type="submission" date="2023-03" db="EMBL/GenBank/DDBJ databases">
        <authorList>
            <person name="Shen W."/>
            <person name="Cai J."/>
        </authorList>
    </citation>
    <scope>NUCLEOTIDE SEQUENCE [LARGE SCALE GENOMIC DNA]</scope>
    <source>
        <strain evidence="2 3">P72-2</strain>
    </source>
</reference>
<dbReference type="Proteomes" id="UP001256547">
    <property type="component" value="Unassembled WGS sequence"/>
</dbReference>
<evidence type="ECO:0000313" key="3">
    <source>
        <dbReference type="Proteomes" id="UP001256547"/>
    </source>
</evidence>
<comment type="caution">
    <text evidence="2">The sequence shown here is derived from an EMBL/GenBank/DDBJ whole genome shotgun (WGS) entry which is preliminary data.</text>
</comment>